<reference evidence="1 2" key="1">
    <citation type="submission" date="2023-05" db="EMBL/GenBank/DDBJ databases">
        <title>B98-5 Cell Line De Novo Hybrid Assembly: An Optical Mapping Approach.</title>
        <authorList>
            <person name="Kananen K."/>
            <person name="Auerbach J.A."/>
            <person name="Kautto E."/>
            <person name="Blachly J.S."/>
        </authorList>
    </citation>
    <scope>NUCLEOTIDE SEQUENCE [LARGE SCALE GENOMIC DNA]</scope>
    <source>
        <strain evidence="1">B95-8</strain>
        <tissue evidence="1">Cell line</tissue>
    </source>
</reference>
<evidence type="ECO:0000313" key="1">
    <source>
        <dbReference type="EMBL" id="KAK2118905.1"/>
    </source>
</evidence>
<comment type="caution">
    <text evidence="1">The sequence shown here is derived from an EMBL/GenBank/DDBJ whole genome shotgun (WGS) entry which is preliminary data.</text>
</comment>
<dbReference type="Proteomes" id="UP001266305">
    <property type="component" value="Unassembled WGS sequence"/>
</dbReference>
<accession>A0ABQ9WBU5</accession>
<feature type="non-terminal residue" evidence="1">
    <location>
        <position position="1"/>
    </location>
</feature>
<proteinExistence type="predicted"/>
<keyword evidence="2" id="KW-1185">Reference proteome</keyword>
<feature type="non-terminal residue" evidence="1">
    <location>
        <position position="52"/>
    </location>
</feature>
<gene>
    <name evidence="1" type="ORF">P7K49_000291</name>
</gene>
<name>A0ABQ9WBU5_SAGOE</name>
<evidence type="ECO:0000313" key="2">
    <source>
        <dbReference type="Proteomes" id="UP001266305"/>
    </source>
</evidence>
<protein>
    <submittedName>
        <fullName evidence="1">Uncharacterized protein</fullName>
    </submittedName>
</protein>
<sequence>VACLLYQSQAAPPAEMAFPPMCTDFEDDGEIGKQRSFETKLLKVTEIIYSER</sequence>
<organism evidence="1 2">
    <name type="scientific">Saguinus oedipus</name>
    <name type="common">Cotton-top tamarin</name>
    <name type="synonym">Oedipomidas oedipus</name>
    <dbReference type="NCBI Taxonomy" id="9490"/>
    <lineage>
        <taxon>Eukaryota</taxon>
        <taxon>Metazoa</taxon>
        <taxon>Chordata</taxon>
        <taxon>Craniata</taxon>
        <taxon>Vertebrata</taxon>
        <taxon>Euteleostomi</taxon>
        <taxon>Mammalia</taxon>
        <taxon>Eutheria</taxon>
        <taxon>Euarchontoglires</taxon>
        <taxon>Primates</taxon>
        <taxon>Haplorrhini</taxon>
        <taxon>Platyrrhini</taxon>
        <taxon>Cebidae</taxon>
        <taxon>Callitrichinae</taxon>
        <taxon>Saguinus</taxon>
    </lineage>
</organism>
<dbReference type="EMBL" id="JASSZA010000001">
    <property type="protein sequence ID" value="KAK2118905.1"/>
    <property type="molecule type" value="Genomic_DNA"/>
</dbReference>